<gene>
    <name evidence="2" type="ORF">METZ01_LOCUS176184</name>
</gene>
<evidence type="ECO:0000313" key="2">
    <source>
        <dbReference type="EMBL" id="SVB23330.1"/>
    </source>
</evidence>
<reference evidence="2" key="1">
    <citation type="submission" date="2018-05" db="EMBL/GenBank/DDBJ databases">
        <authorList>
            <person name="Lanie J.A."/>
            <person name="Ng W.-L."/>
            <person name="Kazmierczak K.M."/>
            <person name="Andrzejewski T.M."/>
            <person name="Davidsen T.M."/>
            <person name="Wayne K.J."/>
            <person name="Tettelin H."/>
            <person name="Glass J.I."/>
            <person name="Rusch D."/>
            <person name="Podicherti R."/>
            <person name="Tsui H.-C.T."/>
            <person name="Winkler M.E."/>
        </authorList>
    </citation>
    <scope>NUCLEOTIDE SEQUENCE</scope>
</reference>
<proteinExistence type="predicted"/>
<dbReference type="EMBL" id="UINC01033679">
    <property type="protein sequence ID" value="SVB23330.1"/>
    <property type="molecule type" value="Genomic_DNA"/>
</dbReference>
<accession>A0A382CBC7</accession>
<protein>
    <submittedName>
        <fullName evidence="2">Uncharacterized protein</fullName>
    </submittedName>
</protein>
<sequence>MSKIKVSIKNIGGSDKNTAELSRGSVNIVKGSSSSGKSSLMRGIHLGIVGRADKQEEEVVSLRLDDRTSDQALLRRGASEGSVTIEYDGKKMSATIPRSGMIKGINSNEKGVYTTMLSSLPQTKLYKAVFGELPDADDPNDFIWVMNDLSDAGDYQKWHDVLHSLDQEATSVRQRFEDWKKSRSSSESKQDEIQAKMDEIDERGKARASESGKEIADLTDQLESQTRIHSKNMQEYNRIATDLQEISSANEQQMRRVAAARTQMKVAQGKLDEAEDLLDMDLIAPNIEKLDAAVSTASSKVERYKGDSHSPEVMAAIDSYRESSQGIEKDYPSHAHSMEALISMIGDDTALQAALEEERAAKSQRDSIVRSYMDKRSKMGSAEQQAAAARSDIQRARADKSEAERAMTVDAGGVAKMESDLEKVKRVYEASEKKVVELRGKLQRLDDSPEARKDEEERRRLQNDLRSMDTSTMFEVRFSSLQMLPNQTRRYTESQGEAIFGTGAGKARSDFVNGLLDASIPDIRSRIIDEIDGGFLADVSATSSWAAEEADKQRQETRRIF</sequence>
<dbReference type="AlphaFoldDB" id="A0A382CBC7"/>
<feature type="region of interest" description="Disordered" evidence="1">
    <location>
        <begin position="376"/>
        <end position="405"/>
    </location>
</feature>
<feature type="compositionally biased region" description="Basic and acidic residues" evidence="1">
    <location>
        <begin position="392"/>
        <end position="405"/>
    </location>
</feature>
<dbReference type="InterPro" id="IPR027417">
    <property type="entry name" value="P-loop_NTPase"/>
</dbReference>
<evidence type="ECO:0000256" key="1">
    <source>
        <dbReference type="SAM" id="MobiDB-lite"/>
    </source>
</evidence>
<dbReference type="SUPFAM" id="SSF52540">
    <property type="entry name" value="P-loop containing nucleoside triphosphate hydrolases"/>
    <property type="match status" value="1"/>
</dbReference>
<organism evidence="2">
    <name type="scientific">marine metagenome</name>
    <dbReference type="NCBI Taxonomy" id="408172"/>
    <lineage>
        <taxon>unclassified sequences</taxon>
        <taxon>metagenomes</taxon>
        <taxon>ecological metagenomes</taxon>
    </lineage>
</organism>
<name>A0A382CBC7_9ZZZZ</name>
<dbReference type="Gene3D" id="3.40.50.300">
    <property type="entry name" value="P-loop containing nucleotide triphosphate hydrolases"/>
    <property type="match status" value="1"/>
</dbReference>
<feature type="non-terminal residue" evidence="2">
    <location>
        <position position="561"/>
    </location>
</feature>